<feature type="transmembrane region" description="Helical" evidence="4">
    <location>
        <begin position="75"/>
        <end position="92"/>
    </location>
</feature>
<dbReference type="STRING" id="917.SAMN05216326_10667"/>
<feature type="transmembrane region" description="Helical" evidence="4">
    <location>
        <begin position="312"/>
        <end position="332"/>
    </location>
</feature>
<dbReference type="GO" id="GO:0022857">
    <property type="term" value="F:transmembrane transporter activity"/>
    <property type="evidence" value="ECO:0007669"/>
    <property type="project" value="InterPro"/>
</dbReference>
<name>A0A1H8D3I0_9PROT</name>
<protein>
    <submittedName>
        <fullName evidence="6">MFS transporter, OFA family, oxalate/formate antiporter</fullName>
    </submittedName>
</protein>
<feature type="transmembrane region" description="Helical" evidence="4">
    <location>
        <begin position="134"/>
        <end position="153"/>
    </location>
</feature>
<dbReference type="InterPro" id="IPR050327">
    <property type="entry name" value="Proton-linked_MCT"/>
</dbReference>
<dbReference type="Pfam" id="PF07690">
    <property type="entry name" value="MFS_1"/>
    <property type="match status" value="1"/>
</dbReference>
<dbReference type="OrthoDB" id="9793415at2"/>
<feature type="transmembrane region" description="Helical" evidence="4">
    <location>
        <begin position="344"/>
        <end position="369"/>
    </location>
</feature>
<evidence type="ECO:0000313" key="6">
    <source>
        <dbReference type="EMBL" id="SEN01971.1"/>
    </source>
</evidence>
<evidence type="ECO:0000313" key="7">
    <source>
        <dbReference type="Proteomes" id="UP000199459"/>
    </source>
</evidence>
<proteinExistence type="predicted"/>
<feature type="transmembrane region" description="Helical" evidence="4">
    <location>
        <begin position="47"/>
        <end position="63"/>
    </location>
</feature>
<accession>A0A1H8D3I0</accession>
<feature type="transmembrane region" description="Helical" evidence="4">
    <location>
        <begin position="7"/>
        <end position="27"/>
    </location>
</feature>
<feature type="domain" description="Major facilitator superfamily (MFS) profile" evidence="5">
    <location>
        <begin position="6"/>
        <end position="401"/>
    </location>
</feature>
<keyword evidence="1 4" id="KW-0812">Transmembrane</keyword>
<dbReference type="PANTHER" id="PTHR11360">
    <property type="entry name" value="MONOCARBOXYLATE TRANSPORTER"/>
    <property type="match status" value="1"/>
</dbReference>
<dbReference type="Gene3D" id="1.20.1250.20">
    <property type="entry name" value="MFS general substrate transporter like domains"/>
    <property type="match status" value="2"/>
</dbReference>
<dbReference type="AlphaFoldDB" id="A0A1H8D3I0"/>
<reference evidence="6 7" key="1">
    <citation type="submission" date="2016-10" db="EMBL/GenBank/DDBJ databases">
        <authorList>
            <person name="de Groot N.N."/>
        </authorList>
    </citation>
    <scope>NUCLEOTIDE SEQUENCE [LARGE SCALE GENOMIC DNA]</scope>
    <source>
        <strain evidence="6 7">Nm22</strain>
    </source>
</reference>
<evidence type="ECO:0000259" key="5">
    <source>
        <dbReference type="PROSITE" id="PS50850"/>
    </source>
</evidence>
<evidence type="ECO:0000256" key="1">
    <source>
        <dbReference type="ARBA" id="ARBA00022692"/>
    </source>
</evidence>
<dbReference type="InterPro" id="IPR020846">
    <property type="entry name" value="MFS_dom"/>
</dbReference>
<dbReference type="InterPro" id="IPR011701">
    <property type="entry name" value="MFS"/>
</dbReference>
<dbReference type="InterPro" id="IPR036259">
    <property type="entry name" value="MFS_trans_sf"/>
</dbReference>
<keyword evidence="3 4" id="KW-0472">Membrane</keyword>
<evidence type="ECO:0000256" key="4">
    <source>
        <dbReference type="SAM" id="Phobius"/>
    </source>
</evidence>
<dbReference type="PANTHER" id="PTHR11360:SF304">
    <property type="entry name" value="MFS DOMAIN-CONTAINING PROTEIN"/>
    <property type="match status" value="1"/>
</dbReference>
<dbReference type="PROSITE" id="PS50850">
    <property type="entry name" value="MFS"/>
    <property type="match status" value="1"/>
</dbReference>
<feature type="transmembrane region" description="Helical" evidence="4">
    <location>
        <begin position="165"/>
        <end position="184"/>
    </location>
</feature>
<dbReference type="EMBL" id="FOCP01000006">
    <property type="protein sequence ID" value="SEN01971.1"/>
    <property type="molecule type" value="Genomic_DNA"/>
</dbReference>
<keyword evidence="2 4" id="KW-1133">Transmembrane helix</keyword>
<dbReference type="Proteomes" id="UP000199459">
    <property type="component" value="Unassembled WGS sequence"/>
</dbReference>
<gene>
    <name evidence="6" type="ORF">SAMN05216325_10634</name>
</gene>
<organism evidence="6 7">
    <name type="scientific">Nitrosomonas marina</name>
    <dbReference type="NCBI Taxonomy" id="917"/>
    <lineage>
        <taxon>Bacteria</taxon>
        <taxon>Pseudomonadati</taxon>
        <taxon>Pseudomonadota</taxon>
        <taxon>Betaproteobacteria</taxon>
        <taxon>Nitrosomonadales</taxon>
        <taxon>Nitrosomonadaceae</taxon>
        <taxon>Nitrosomonas</taxon>
    </lineage>
</organism>
<dbReference type="SUPFAM" id="SSF103473">
    <property type="entry name" value="MFS general substrate transporter"/>
    <property type="match status" value="1"/>
</dbReference>
<feature type="transmembrane region" description="Helical" evidence="4">
    <location>
        <begin position="98"/>
        <end position="122"/>
    </location>
</feature>
<sequence>MAIHENRWLVVAGAMIIQICLGAIYSWSVFVNPLKDAFSFTTTQTQAIFSLALAAFALVMIFAGKLQDKKGPRTVATLGGIVLGAGYLLAAFSGDNFLLLALSVGIIGGAGIGFAYVCPIAACVKWFPDKRGMVTGFAVAGFGAGAWLFAKVASGFIDAYGLSSAFMYLGVIFMVAVVTGAQLLRNPPAGWIPAGWQPPVSNSTTAVAMDFEWRDMVRHRQFWMLWLMFVFGAAAGLLVIGILKPFGIHSGLSATAAAHAVGVLALFNGAGRIVWGATSDRIGRKNAMMFMFLLQGVMMLALIKMGSTEMTLSIAAAWVGFNFGGNLALFPATTADFFGTRHVGINYGLMFTAYGVAGIAGPILAGSVFDMTGSYLWAFVPAGVACFVAAVISLGLQSPQHG</sequence>
<dbReference type="CDD" id="cd17353">
    <property type="entry name" value="MFS_OFA_like"/>
    <property type="match status" value="1"/>
</dbReference>
<evidence type="ECO:0000256" key="2">
    <source>
        <dbReference type="ARBA" id="ARBA00022989"/>
    </source>
</evidence>
<feature type="transmembrane region" description="Helical" evidence="4">
    <location>
        <begin position="255"/>
        <end position="275"/>
    </location>
</feature>
<feature type="transmembrane region" description="Helical" evidence="4">
    <location>
        <begin position="222"/>
        <end position="243"/>
    </location>
</feature>
<feature type="transmembrane region" description="Helical" evidence="4">
    <location>
        <begin position="375"/>
        <end position="396"/>
    </location>
</feature>
<feature type="transmembrane region" description="Helical" evidence="4">
    <location>
        <begin position="287"/>
        <end position="306"/>
    </location>
</feature>
<dbReference type="RefSeq" id="WP_090629249.1">
    <property type="nucleotide sequence ID" value="NZ_FOCP01000006.1"/>
</dbReference>
<evidence type="ECO:0000256" key="3">
    <source>
        <dbReference type="ARBA" id="ARBA00023136"/>
    </source>
</evidence>